<protein>
    <submittedName>
        <fullName evidence="1">Uncharacterized protein</fullName>
    </submittedName>
</protein>
<organism evidence="1 2">
    <name type="scientific">Sulfitobacter litoralis</name>
    <dbReference type="NCBI Taxonomy" id="335975"/>
    <lineage>
        <taxon>Bacteria</taxon>
        <taxon>Pseudomonadati</taxon>
        <taxon>Pseudomonadota</taxon>
        <taxon>Alphaproteobacteria</taxon>
        <taxon>Rhodobacterales</taxon>
        <taxon>Roseobacteraceae</taxon>
        <taxon>Sulfitobacter</taxon>
    </lineage>
</organism>
<accession>A0ABY0SV75</accession>
<evidence type="ECO:0000313" key="1">
    <source>
        <dbReference type="EMBL" id="SDP63811.1"/>
    </source>
</evidence>
<dbReference type="Proteomes" id="UP000198646">
    <property type="component" value="Unassembled WGS sequence"/>
</dbReference>
<gene>
    <name evidence="1" type="ORF">SAMN04488512_12429</name>
</gene>
<dbReference type="EMBL" id="FNJD01000024">
    <property type="protein sequence ID" value="SDP63811.1"/>
    <property type="molecule type" value="Genomic_DNA"/>
</dbReference>
<proteinExistence type="predicted"/>
<evidence type="ECO:0000313" key="2">
    <source>
        <dbReference type="Proteomes" id="UP000198646"/>
    </source>
</evidence>
<comment type="caution">
    <text evidence="1">The sequence shown here is derived from an EMBL/GenBank/DDBJ whole genome shotgun (WGS) entry which is preliminary data.</text>
</comment>
<sequence>MRCCEWPALKPREISSRSDCVRDPGRRRLIAGAMPPLATTMVKTEAACLPKARPMSLSDSPFFQRVQSSNFCSADKPGRPVRGIAQSFQGRAKYTLLR</sequence>
<name>A0ABY0SV75_9RHOB</name>
<keyword evidence="2" id="KW-1185">Reference proteome</keyword>
<reference evidence="1 2" key="1">
    <citation type="submission" date="2016-10" db="EMBL/GenBank/DDBJ databases">
        <authorList>
            <person name="Varghese N."/>
            <person name="Submissions S."/>
        </authorList>
    </citation>
    <scope>NUCLEOTIDE SEQUENCE [LARGE SCALE GENOMIC DNA]</scope>
    <source>
        <strain evidence="1 2">DSM 17584</strain>
    </source>
</reference>